<organism evidence="1 2">
    <name type="scientific">Pseudorhizobium tarimense</name>
    <dbReference type="NCBI Taxonomy" id="1079109"/>
    <lineage>
        <taxon>Bacteria</taxon>
        <taxon>Pseudomonadati</taxon>
        <taxon>Pseudomonadota</taxon>
        <taxon>Alphaproteobacteria</taxon>
        <taxon>Hyphomicrobiales</taxon>
        <taxon>Rhizobiaceae</taxon>
        <taxon>Rhizobium/Agrobacterium group</taxon>
        <taxon>Pseudorhizobium</taxon>
    </lineage>
</organism>
<sequence length="63" mass="6854">MDLWTEDRNLAICSQRSWSLTCLATEHALEITHAFFQVANLGGGDEIVVSLNGGVIALKPARL</sequence>
<dbReference type="EMBL" id="JBEPLJ010000020">
    <property type="protein sequence ID" value="MET3588160.1"/>
    <property type="molecule type" value="Genomic_DNA"/>
</dbReference>
<keyword evidence="2" id="KW-1185">Reference proteome</keyword>
<name>A0ABV2HC83_9HYPH</name>
<dbReference type="Proteomes" id="UP001549031">
    <property type="component" value="Unassembled WGS sequence"/>
</dbReference>
<protein>
    <submittedName>
        <fullName evidence="1">Uncharacterized protein</fullName>
    </submittedName>
</protein>
<evidence type="ECO:0000313" key="2">
    <source>
        <dbReference type="Proteomes" id="UP001549031"/>
    </source>
</evidence>
<evidence type="ECO:0000313" key="1">
    <source>
        <dbReference type="EMBL" id="MET3588160.1"/>
    </source>
</evidence>
<proteinExistence type="predicted"/>
<gene>
    <name evidence="1" type="ORF">ABID21_004293</name>
</gene>
<accession>A0ABV2HC83</accession>
<reference evidence="1 2" key="1">
    <citation type="submission" date="2024-06" db="EMBL/GenBank/DDBJ databases">
        <title>Genomic Encyclopedia of Type Strains, Phase IV (KMG-IV): sequencing the most valuable type-strain genomes for metagenomic binning, comparative biology and taxonomic classification.</title>
        <authorList>
            <person name="Goeker M."/>
        </authorList>
    </citation>
    <scope>NUCLEOTIDE SEQUENCE [LARGE SCALE GENOMIC DNA]</scope>
    <source>
        <strain evidence="1 2">DSM 105042</strain>
    </source>
</reference>
<comment type="caution">
    <text evidence="1">The sequence shown here is derived from an EMBL/GenBank/DDBJ whole genome shotgun (WGS) entry which is preliminary data.</text>
</comment>